<keyword evidence="1" id="KW-1185">Reference proteome</keyword>
<accession>A0AAF3EIL2</accession>
<organism evidence="1 2">
    <name type="scientific">Mesorhabditis belari</name>
    <dbReference type="NCBI Taxonomy" id="2138241"/>
    <lineage>
        <taxon>Eukaryota</taxon>
        <taxon>Metazoa</taxon>
        <taxon>Ecdysozoa</taxon>
        <taxon>Nematoda</taxon>
        <taxon>Chromadorea</taxon>
        <taxon>Rhabditida</taxon>
        <taxon>Rhabditina</taxon>
        <taxon>Rhabditomorpha</taxon>
        <taxon>Rhabditoidea</taxon>
        <taxon>Rhabditidae</taxon>
        <taxon>Mesorhabditinae</taxon>
        <taxon>Mesorhabditis</taxon>
    </lineage>
</organism>
<evidence type="ECO:0000313" key="2">
    <source>
        <dbReference type="WBParaSite" id="MBELARI_LOCUS13853"/>
    </source>
</evidence>
<dbReference type="WBParaSite" id="MBELARI_LOCUS13853">
    <property type="protein sequence ID" value="MBELARI_LOCUS13853"/>
    <property type="gene ID" value="MBELARI_LOCUS13853"/>
</dbReference>
<name>A0AAF3EIL2_9BILA</name>
<sequence length="138" mass="15578">MPFRRSPAYHPSVSLDFRDDDLFLFAPPANPFSRYALIGSLDCRIENLEQEPGEIRVCSLPFSDDYFWCFLDPTNGELETLRIPAAASRNVQLICKTVVVPQRLIGTNLTALLVASPIPRSTALSRLRPGKYEVTFQF</sequence>
<evidence type="ECO:0000313" key="1">
    <source>
        <dbReference type="Proteomes" id="UP000887575"/>
    </source>
</evidence>
<proteinExistence type="predicted"/>
<dbReference type="AlphaFoldDB" id="A0AAF3EIL2"/>
<protein>
    <submittedName>
        <fullName evidence="2">Flagellar assembly factor FliW</fullName>
    </submittedName>
</protein>
<reference evidence="2" key="1">
    <citation type="submission" date="2024-02" db="UniProtKB">
        <authorList>
            <consortium name="WormBaseParasite"/>
        </authorList>
    </citation>
    <scope>IDENTIFICATION</scope>
</reference>
<dbReference type="Proteomes" id="UP000887575">
    <property type="component" value="Unassembled WGS sequence"/>
</dbReference>